<dbReference type="SUPFAM" id="SSF48173">
    <property type="entry name" value="Cryptochrome/photolyase FAD-binding domain"/>
    <property type="match status" value="1"/>
</dbReference>
<dbReference type="EMBL" id="FUWX01000004">
    <property type="protein sequence ID" value="SJZ36333.1"/>
    <property type="molecule type" value="Genomic_DNA"/>
</dbReference>
<evidence type="ECO:0000256" key="7">
    <source>
        <dbReference type="ARBA" id="ARBA00022827"/>
    </source>
</evidence>
<dbReference type="InterPro" id="IPR052219">
    <property type="entry name" value="Photolyase_Class-2"/>
</dbReference>
<dbReference type="RefSeq" id="WP_159443542.1">
    <property type="nucleotide sequence ID" value="NZ_FUWX01000004.1"/>
</dbReference>
<evidence type="ECO:0000256" key="11">
    <source>
        <dbReference type="ARBA" id="ARBA00031671"/>
    </source>
</evidence>
<dbReference type="PANTHER" id="PTHR10211">
    <property type="entry name" value="DEOXYRIBODIPYRIMIDINE PHOTOLYASE"/>
    <property type="match status" value="1"/>
</dbReference>
<gene>
    <name evidence="14" type="ORF">SAMN02745174_00247</name>
</gene>
<keyword evidence="7" id="KW-0274">FAD</keyword>
<comment type="cofactor">
    <cofactor evidence="1">
        <name>FAD</name>
        <dbReference type="ChEBI" id="CHEBI:57692"/>
    </cofactor>
</comment>
<evidence type="ECO:0000256" key="1">
    <source>
        <dbReference type="ARBA" id="ARBA00001974"/>
    </source>
</evidence>
<dbReference type="STRING" id="180163.SAMN02745174_00247"/>
<evidence type="ECO:0000313" key="14">
    <source>
        <dbReference type="EMBL" id="SJZ36333.1"/>
    </source>
</evidence>
<evidence type="ECO:0000313" key="15">
    <source>
        <dbReference type="Proteomes" id="UP000191153"/>
    </source>
</evidence>
<sequence length="436" mass="52922">MRERYFNFPKSREEGCILYWADKGQRISYNFTLKKAIEISNKRDKILYVIFSLKEYFKEENIYGFQFLLEGLIDFKENLKKRKIKFILLEESVETFIRNNLANIDVVLYEKGYLKDEKRIRKKIQKLDVEQIEIDNNLIIPVEIASIKEEYSAKTFRDKVNKIKEKFLKRVSIPKYNLNKKEVKLDYKKIELEDFLEDTHYEFIGGEKEGKKRLKEFIENHIRDYSLRGPDKDVGSKLSPYLHFGQISPIDIYLKVEKNAKGEEGKDFLEELFIRRELAHNFVYYNEDYNKWEGITYKWAYETLEKHKKDKREYIYSLEELENGKTHDKYWNGAQLEMKNRGYLNSYMRMYWCKKILEWTISPKVAYERAIYLNNKYFIDGNNPNSYCGVAWCFGKHDRPWKEREVYGKIRYMNSNGLERKYNMKEFLERVELLKK</sequence>
<evidence type="ECO:0000256" key="3">
    <source>
        <dbReference type="ARBA" id="ARBA00013149"/>
    </source>
</evidence>
<comment type="catalytic activity">
    <reaction evidence="12">
        <text>cyclobutadipyrimidine (in DNA) = 2 pyrimidine residues (in DNA).</text>
        <dbReference type="EC" id="4.1.99.3"/>
    </reaction>
</comment>
<dbReference type="InterPro" id="IPR036155">
    <property type="entry name" value="Crypto/Photolyase_N_sf"/>
</dbReference>
<dbReference type="PANTHER" id="PTHR10211:SF0">
    <property type="entry name" value="DEOXYRIBODIPYRIMIDINE PHOTO-LYASE"/>
    <property type="match status" value="1"/>
</dbReference>
<keyword evidence="15" id="KW-1185">Reference proteome</keyword>
<evidence type="ECO:0000256" key="8">
    <source>
        <dbReference type="ARBA" id="ARBA00023125"/>
    </source>
</evidence>
<dbReference type="InterPro" id="IPR014729">
    <property type="entry name" value="Rossmann-like_a/b/a_fold"/>
</dbReference>
<evidence type="ECO:0000259" key="13">
    <source>
        <dbReference type="PROSITE" id="PS51645"/>
    </source>
</evidence>
<dbReference type="EC" id="4.1.99.3" evidence="3"/>
<evidence type="ECO:0000256" key="6">
    <source>
        <dbReference type="ARBA" id="ARBA00022763"/>
    </source>
</evidence>
<dbReference type="FunFam" id="1.10.579.10:FF:000002">
    <property type="entry name" value="Deoxyribodipyrimidine photolyase"/>
    <property type="match status" value="1"/>
</dbReference>
<reference evidence="14 15" key="1">
    <citation type="submission" date="2017-02" db="EMBL/GenBank/DDBJ databases">
        <authorList>
            <person name="Peterson S.W."/>
        </authorList>
    </citation>
    <scope>NUCLEOTIDE SEQUENCE [LARGE SCALE GENOMIC DNA]</scope>
    <source>
        <strain evidence="14 15">ATCC 700028</strain>
    </source>
</reference>
<dbReference type="GO" id="GO:0003677">
    <property type="term" value="F:DNA binding"/>
    <property type="evidence" value="ECO:0007669"/>
    <property type="project" value="UniProtKB-KW"/>
</dbReference>
<evidence type="ECO:0000256" key="10">
    <source>
        <dbReference type="ARBA" id="ARBA00023239"/>
    </source>
</evidence>
<dbReference type="InterPro" id="IPR036134">
    <property type="entry name" value="Crypto/Photolyase_FAD-like_sf"/>
</dbReference>
<dbReference type="OrthoDB" id="9772484at2"/>
<evidence type="ECO:0000256" key="2">
    <source>
        <dbReference type="ARBA" id="ARBA00006409"/>
    </source>
</evidence>
<keyword evidence="5" id="KW-0285">Flavoprotein</keyword>
<dbReference type="InterPro" id="IPR006050">
    <property type="entry name" value="DNA_photolyase_N"/>
</dbReference>
<dbReference type="GO" id="GO:0003904">
    <property type="term" value="F:deoxyribodipyrimidine photo-lyase activity"/>
    <property type="evidence" value="ECO:0007669"/>
    <property type="project" value="UniProtKB-EC"/>
</dbReference>
<feature type="domain" description="Photolyase/cryptochrome alpha/beta" evidence="13">
    <location>
        <begin position="15"/>
        <end position="142"/>
    </location>
</feature>
<keyword evidence="8" id="KW-0238">DNA-binding</keyword>
<protein>
    <recommendedName>
        <fullName evidence="4">Deoxyribodipyrimidine photo-lyase</fullName>
        <ecNumber evidence="3">4.1.99.3</ecNumber>
    </recommendedName>
    <alternativeName>
        <fullName evidence="11">DNA photolyase</fullName>
    </alternativeName>
</protein>
<keyword evidence="6" id="KW-0227">DNA damage</keyword>
<comment type="similarity">
    <text evidence="2">Belongs to the DNA photolyase class-2 family.</text>
</comment>
<evidence type="ECO:0000256" key="9">
    <source>
        <dbReference type="ARBA" id="ARBA00023204"/>
    </source>
</evidence>
<keyword evidence="10 14" id="KW-0456">Lyase</keyword>
<dbReference type="Pfam" id="PF00875">
    <property type="entry name" value="DNA_photolyase"/>
    <property type="match status" value="1"/>
</dbReference>
<dbReference type="SUPFAM" id="SSF52425">
    <property type="entry name" value="Cryptochrome/photolyase, N-terminal domain"/>
    <property type="match status" value="1"/>
</dbReference>
<organism evidence="14 15">
    <name type="scientific">Cetobacterium ceti</name>
    <dbReference type="NCBI Taxonomy" id="180163"/>
    <lineage>
        <taxon>Bacteria</taxon>
        <taxon>Fusobacteriati</taxon>
        <taxon>Fusobacteriota</taxon>
        <taxon>Fusobacteriia</taxon>
        <taxon>Fusobacteriales</taxon>
        <taxon>Fusobacteriaceae</taxon>
        <taxon>Cetobacterium</taxon>
    </lineage>
</organism>
<keyword evidence="9" id="KW-0234">DNA repair</keyword>
<dbReference type="Gene3D" id="3.40.50.620">
    <property type="entry name" value="HUPs"/>
    <property type="match status" value="1"/>
</dbReference>
<evidence type="ECO:0000256" key="5">
    <source>
        <dbReference type="ARBA" id="ARBA00022630"/>
    </source>
</evidence>
<dbReference type="GO" id="GO:0000719">
    <property type="term" value="P:photoreactive repair"/>
    <property type="evidence" value="ECO:0007669"/>
    <property type="project" value="TreeGrafter"/>
</dbReference>
<dbReference type="AlphaFoldDB" id="A0A1T4K1S7"/>
<dbReference type="Proteomes" id="UP000191153">
    <property type="component" value="Unassembled WGS sequence"/>
</dbReference>
<dbReference type="Gene3D" id="1.25.40.80">
    <property type="match status" value="1"/>
</dbReference>
<dbReference type="Gene3D" id="1.10.579.10">
    <property type="entry name" value="DNA Cyclobutane Dipyrimidine Photolyase, subunit A, domain 3"/>
    <property type="match status" value="1"/>
</dbReference>
<accession>A0A1T4K1S7</accession>
<evidence type="ECO:0000256" key="12">
    <source>
        <dbReference type="ARBA" id="ARBA00033999"/>
    </source>
</evidence>
<proteinExistence type="inferred from homology"/>
<evidence type="ECO:0000256" key="4">
    <source>
        <dbReference type="ARBA" id="ARBA00014046"/>
    </source>
</evidence>
<dbReference type="PROSITE" id="PS51645">
    <property type="entry name" value="PHR_CRY_ALPHA_BETA"/>
    <property type="match status" value="1"/>
</dbReference>
<name>A0A1T4K1S7_9FUSO</name>